<evidence type="ECO:0000256" key="3">
    <source>
        <dbReference type="ARBA" id="ARBA00022729"/>
    </source>
</evidence>
<evidence type="ECO:0000313" key="6">
    <source>
        <dbReference type="EMBL" id="TCS59893.1"/>
    </source>
</evidence>
<dbReference type="EMBL" id="SLZU01000017">
    <property type="protein sequence ID" value="TCS59893.1"/>
    <property type="molecule type" value="Genomic_DNA"/>
</dbReference>
<comment type="similarity">
    <text evidence="2">Belongs to the MipA/OmpV family.</text>
</comment>
<comment type="caution">
    <text evidence="6">The sequence shown here is derived from an EMBL/GenBank/DDBJ whole genome shotgun (WGS) entry which is preliminary data.</text>
</comment>
<evidence type="ECO:0000256" key="5">
    <source>
        <dbReference type="ARBA" id="ARBA00023237"/>
    </source>
</evidence>
<dbReference type="Pfam" id="PF06629">
    <property type="entry name" value="MipA"/>
    <property type="match status" value="1"/>
</dbReference>
<keyword evidence="7" id="KW-1185">Reference proteome</keyword>
<dbReference type="GO" id="GO:0009279">
    <property type="term" value="C:cell outer membrane"/>
    <property type="evidence" value="ECO:0007669"/>
    <property type="project" value="UniProtKB-SubCell"/>
</dbReference>
<name>A0A4R3J511_9RHOB</name>
<dbReference type="InterPro" id="IPR010583">
    <property type="entry name" value="MipA"/>
</dbReference>
<comment type="subcellular location">
    <subcellularLocation>
        <location evidence="1">Cell outer membrane</location>
    </subcellularLocation>
</comment>
<accession>A0A4R3J511</accession>
<dbReference type="PANTHER" id="PTHR38776:SF1">
    <property type="entry name" value="MLTA-INTERACTING PROTEIN-RELATED"/>
    <property type="match status" value="1"/>
</dbReference>
<evidence type="ECO:0000256" key="1">
    <source>
        <dbReference type="ARBA" id="ARBA00004442"/>
    </source>
</evidence>
<keyword evidence="3" id="KW-0732">Signal</keyword>
<dbReference type="RefSeq" id="WP_165907578.1">
    <property type="nucleotide sequence ID" value="NZ_SLZU01000017.1"/>
</dbReference>
<sequence>MECQKDVSERILMPVRAIKSLVSVAALVTAGILAPTVSLAQDRVVGFELGLGAQFAPEYEGSDEYSVGPTGTASLNELRFGSINFSSSPDDLGLSLGPSFRYLAERDSDDFDELDGIPDNDAAVELGLKATYKWEGFQVFGQLRKGVTGHEGLVGELGADAKYEISGATSLSFGPRVGFGDDEYMDYAFGVPNSATALSAYDPDGGIRSFGAEARIRHDLGAKTAIEGRLAWERLAGDAEDSPIVEAGSRDQLRLGVMLIRKFQLRF</sequence>
<keyword evidence="4" id="KW-0472">Membrane</keyword>
<evidence type="ECO:0000313" key="7">
    <source>
        <dbReference type="Proteomes" id="UP000295696"/>
    </source>
</evidence>
<proteinExistence type="inferred from homology"/>
<dbReference type="AlphaFoldDB" id="A0A4R3J511"/>
<evidence type="ECO:0000256" key="4">
    <source>
        <dbReference type="ARBA" id="ARBA00023136"/>
    </source>
</evidence>
<reference evidence="6 7" key="1">
    <citation type="submission" date="2019-03" db="EMBL/GenBank/DDBJ databases">
        <title>Genomic Encyclopedia of Type Strains, Phase IV (KMG-IV): sequencing the most valuable type-strain genomes for metagenomic binning, comparative biology and taxonomic classification.</title>
        <authorList>
            <person name="Goeker M."/>
        </authorList>
    </citation>
    <scope>NUCLEOTIDE SEQUENCE [LARGE SCALE GENOMIC DNA]</scope>
    <source>
        <strain evidence="6 7">DSM 104836</strain>
    </source>
</reference>
<dbReference type="Proteomes" id="UP000295696">
    <property type="component" value="Unassembled WGS sequence"/>
</dbReference>
<evidence type="ECO:0000256" key="2">
    <source>
        <dbReference type="ARBA" id="ARBA00005722"/>
    </source>
</evidence>
<protein>
    <submittedName>
        <fullName evidence="6">Outer membrane protein</fullName>
    </submittedName>
</protein>
<dbReference type="PANTHER" id="PTHR38776">
    <property type="entry name" value="MLTA-INTERACTING PROTEIN-RELATED"/>
    <property type="match status" value="1"/>
</dbReference>
<keyword evidence="5" id="KW-0998">Cell outer membrane</keyword>
<organism evidence="6 7">
    <name type="scientific">Primorskyibacter sedentarius</name>
    <dbReference type="NCBI Taxonomy" id="745311"/>
    <lineage>
        <taxon>Bacteria</taxon>
        <taxon>Pseudomonadati</taxon>
        <taxon>Pseudomonadota</taxon>
        <taxon>Alphaproteobacteria</taxon>
        <taxon>Rhodobacterales</taxon>
        <taxon>Roseobacteraceae</taxon>
        <taxon>Primorskyibacter</taxon>
    </lineage>
</organism>
<gene>
    <name evidence="6" type="ORF">EDD52_11726</name>
</gene>